<sequence length="61" mass="6977">MDVAEYTPQELARLQLGFIIREQPQQNADHSGTHASSRKRELQRGQQKARQEMLDDLGVEA</sequence>
<keyword evidence="3" id="KW-1185">Reference proteome</keyword>
<proteinExistence type="predicted"/>
<dbReference type="OrthoDB" id="379255at2157"/>
<dbReference type="EMBL" id="OBEJ01000009">
    <property type="protein sequence ID" value="SNZ18177.1"/>
    <property type="molecule type" value="Genomic_DNA"/>
</dbReference>
<dbReference type="Proteomes" id="UP000219453">
    <property type="component" value="Unassembled WGS sequence"/>
</dbReference>
<protein>
    <submittedName>
        <fullName evidence="2">Uncharacterized protein</fullName>
    </submittedName>
</protein>
<accession>A0A285PA98</accession>
<feature type="region of interest" description="Disordered" evidence="1">
    <location>
        <begin position="23"/>
        <end position="61"/>
    </location>
</feature>
<organism evidence="2 3">
    <name type="scientific">Natronoarchaeum philippinense</name>
    <dbReference type="NCBI Taxonomy" id="558529"/>
    <lineage>
        <taxon>Archaea</taxon>
        <taxon>Methanobacteriati</taxon>
        <taxon>Methanobacteriota</taxon>
        <taxon>Stenosarchaea group</taxon>
        <taxon>Halobacteria</taxon>
        <taxon>Halobacteriales</taxon>
        <taxon>Natronoarchaeaceae</taxon>
    </lineage>
</organism>
<reference evidence="2 3" key="1">
    <citation type="submission" date="2017-09" db="EMBL/GenBank/DDBJ databases">
        <authorList>
            <person name="Ehlers B."/>
            <person name="Leendertz F.H."/>
        </authorList>
    </citation>
    <scope>NUCLEOTIDE SEQUENCE [LARGE SCALE GENOMIC DNA]</scope>
    <source>
        <strain evidence="2 3">DSM 27208</strain>
    </source>
</reference>
<evidence type="ECO:0000256" key="1">
    <source>
        <dbReference type="SAM" id="MobiDB-lite"/>
    </source>
</evidence>
<gene>
    <name evidence="2" type="ORF">SAMN06269185_3280</name>
</gene>
<dbReference type="AlphaFoldDB" id="A0A285PA98"/>
<feature type="compositionally biased region" description="Polar residues" evidence="1">
    <location>
        <begin position="23"/>
        <end position="35"/>
    </location>
</feature>
<evidence type="ECO:0000313" key="3">
    <source>
        <dbReference type="Proteomes" id="UP000219453"/>
    </source>
</evidence>
<evidence type="ECO:0000313" key="2">
    <source>
        <dbReference type="EMBL" id="SNZ18177.1"/>
    </source>
</evidence>
<feature type="compositionally biased region" description="Basic and acidic residues" evidence="1">
    <location>
        <begin position="38"/>
        <end position="53"/>
    </location>
</feature>
<dbReference type="RefSeq" id="WP_097010157.1">
    <property type="nucleotide sequence ID" value="NZ_OBEJ01000009.1"/>
</dbReference>
<name>A0A285PA98_NATPI</name>